<keyword evidence="5" id="KW-0805">Transcription regulation</keyword>
<evidence type="ECO:0000256" key="3">
    <source>
        <dbReference type="ARBA" id="ARBA00022771"/>
    </source>
</evidence>
<dbReference type="EMBL" id="OU015566">
    <property type="protein sequence ID" value="CAG5104982.1"/>
    <property type="molecule type" value="Genomic_DNA"/>
</dbReference>
<dbReference type="SUPFAM" id="SSF48508">
    <property type="entry name" value="Nuclear receptor ligand-binding domain"/>
    <property type="match status" value="1"/>
</dbReference>
<dbReference type="InterPro" id="IPR001723">
    <property type="entry name" value="Nuclear_hrmn_rcpt"/>
</dbReference>
<organism evidence="13 14">
    <name type="scientific">Oikopleura dioica</name>
    <name type="common">Tunicate</name>
    <dbReference type="NCBI Taxonomy" id="34765"/>
    <lineage>
        <taxon>Eukaryota</taxon>
        <taxon>Metazoa</taxon>
        <taxon>Chordata</taxon>
        <taxon>Tunicata</taxon>
        <taxon>Appendicularia</taxon>
        <taxon>Copelata</taxon>
        <taxon>Oikopleuridae</taxon>
        <taxon>Oikopleura</taxon>
    </lineage>
</organism>
<dbReference type="SMART" id="SM00399">
    <property type="entry name" value="ZnF_C4"/>
    <property type="match status" value="1"/>
</dbReference>
<evidence type="ECO:0000313" key="13">
    <source>
        <dbReference type="EMBL" id="CAG5104982.1"/>
    </source>
</evidence>
<dbReference type="PRINTS" id="PR00047">
    <property type="entry name" value="STROIDFINGER"/>
</dbReference>
<protein>
    <submittedName>
        <fullName evidence="13">Oidioi.mRNA.OKI2018_I69.chr1.g1728.t1.cds</fullName>
    </submittedName>
</protein>
<keyword evidence="2" id="KW-0479">Metal-binding</keyword>
<evidence type="ECO:0000256" key="4">
    <source>
        <dbReference type="ARBA" id="ARBA00022833"/>
    </source>
</evidence>
<name>A0ABN7SV41_OIKDI</name>
<dbReference type="InterPro" id="IPR035500">
    <property type="entry name" value="NHR-like_dom_sf"/>
</dbReference>
<evidence type="ECO:0000256" key="1">
    <source>
        <dbReference type="ARBA" id="ARBA00004123"/>
    </source>
</evidence>
<keyword evidence="9" id="KW-0539">Nucleus</keyword>
<evidence type="ECO:0000256" key="6">
    <source>
        <dbReference type="ARBA" id="ARBA00023125"/>
    </source>
</evidence>
<evidence type="ECO:0000256" key="2">
    <source>
        <dbReference type="ARBA" id="ARBA00022723"/>
    </source>
</evidence>
<dbReference type="Pfam" id="PF00104">
    <property type="entry name" value="Hormone_recep"/>
    <property type="match status" value="1"/>
</dbReference>
<dbReference type="InterPro" id="IPR050274">
    <property type="entry name" value="Nuclear_hormone_rcpt_NR2"/>
</dbReference>
<keyword evidence="14" id="KW-1185">Reference proteome</keyword>
<evidence type="ECO:0000256" key="10">
    <source>
        <dbReference type="SAM" id="MobiDB-lite"/>
    </source>
</evidence>
<dbReference type="PANTHER" id="PTHR24083">
    <property type="entry name" value="NUCLEAR HORMONE RECEPTOR"/>
    <property type="match status" value="1"/>
</dbReference>
<proteinExistence type="predicted"/>
<feature type="domain" description="NR LBD" evidence="12">
    <location>
        <begin position="1"/>
        <end position="367"/>
    </location>
</feature>
<accession>A0ABN7SV41</accession>
<feature type="compositionally biased region" description="Polar residues" evidence="10">
    <location>
        <begin position="88"/>
        <end position="104"/>
    </location>
</feature>
<reference evidence="13 14" key="1">
    <citation type="submission" date="2021-04" db="EMBL/GenBank/DDBJ databases">
        <authorList>
            <person name="Bliznina A."/>
        </authorList>
    </citation>
    <scope>NUCLEOTIDE SEQUENCE [LARGE SCALE GENOMIC DNA]</scope>
</reference>
<dbReference type="InterPro" id="IPR000536">
    <property type="entry name" value="Nucl_hrmn_rcpt_lig-bd"/>
</dbReference>
<evidence type="ECO:0000259" key="12">
    <source>
        <dbReference type="PROSITE" id="PS51843"/>
    </source>
</evidence>
<keyword evidence="8" id="KW-0675">Receptor</keyword>
<dbReference type="PROSITE" id="PS51030">
    <property type="entry name" value="NUCLEAR_REC_DBD_2"/>
    <property type="match status" value="1"/>
</dbReference>
<dbReference type="CDD" id="cd06960">
    <property type="entry name" value="NR_DBD_HNF4A"/>
    <property type="match status" value="1"/>
</dbReference>
<dbReference type="Pfam" id="PF00105">
    <property type="entry name" value="zf-C4"/>
    <property type="match status" value="1"/>
</dbReference>
<evidence type="ECO:0000256" key="9">
    <source>
        <dbReference type="ARBA" id="ARBA00023242"/>
    </source>
</evidence>
<dbReference type="InterPro" id="IPR001628">
    <property type="entry name" value="Znf_hrmn_rcpt"/>
</dbReference>
<comment type="subcellular location">
    <subcellularLocation>
        <location evidence="1">Nucleus</location>
    </subcellularLocation>
</comment>
<dbReference type="PRINTS" id="PR00398">
    <property type="entry name" value="STRDHORMONER"/>
</dbReference>
<keyword evidence="3" id="KW-0863">Zinc-finger</keyword>
<dbReference type="PROSITE" id="PS51843">
    <property type="entry name" value="NR_LBD"/>
    <property type="match status" value="1"/>
</dbReference>
<evidence type="ECO:0000259" key="11">
    <source>
        <dbReference type="PROSITE" id="PS51030"/>
    </source>
</evidence>
<sequence>MYRFPNTDGYFIQHPQWIHAGPYQFEEVGSVVSVEEPNGGQQQVVPTSRIADVGDNQPQTGQVIQVTSVNQAIVPRPQHEDPIELTPVQPQSTRPVTSSQSTRSAPIQNHCAICGDRATGKHYGAHSCDGCKGFFRRSIRKNHSYQCRRERDCTIERANRNSCRHCRLIKCFRAGMRREAVQNERDPIRPAPQRTEPHSKENLSVKVLENAFRHIKTMFPEDPLDMDRISEATRKDVAQCINRQLRVLVEWAKAIPAFTTFTVDDQIDQTECGILRAIMFFDPTAPKVSYEGAKRVRQFRKQLICNLEDYVLEIFANGASRGRAGEILCLIPPIKSISNELVEAVQFTKMFGLQEVDALIQEMLLSRDDTDPIFRLNSPTSAAPPRQEMIDLPSTAPQQHQPDAQGFFVAPQSQQVSMQHGLEPPPAKMTKVEIIE</sequence>
<keyword evidence="7" id="KW-0804">Transcription</keyword>
<dbReference type="InterPro" id="IPR049636">
    <property type="entry name" value="HNF4-like_DBD"/>
</dbReference>
<dbReference type="PROSITE" id="PS00031">
    <property type="entry name" value="NUCLEAR_REC_DBD_1"/>
    <property type="match status" value="1"/>
</dbReference>
<gene>
    <name evidence="13" type="ORF">OKIOD_LOCUS10493</name>
</gene>
<dbReference type="Proteomes" id="UP001158576">
    <property type="component" value="Chromosome 1"/>
</dbReference>
<evidence type="ECO:0000256" key="7">
    <source>
        <dbReference type="ARBA" id="ARBA00023163"/>
    </source>
</evidence>
<feature type="domain" description="Nuclear receptor" evidence="11">
    <location>
        <begin position="108"/>
        <end position="183"/>
    </location>
</feature>
<keyword evidence="6" id="KW-0238">DNA-binding</keyword>
<keyword evidence="4" id="KW-0862">Zinc</keyword>
<evidence type="ECO:0000313" key="14">
    <source>
        <dbReference type="Proteomes" id="UP001158576"/>
    </source>
</evidence>
<dbReference type="Gene3D" id="3.30.50.10">
    <property type="entry name" value="Erythroid Transcription Factor GATA-1, subunit A"/>
    <property type="match status" value="1"/>
</dbReference>
<dbReference type="InterPro" id="IPR013088">
    <property type="entry name" value="Znf_NHR/GATA"/>
</dbReference>
<feature type="region of interest" description="Disordered" evidence="10">
    <location>
        <begin position="80"/>
        <end position="104"/>
    </location>
</feature>
<dbReference type="SUPFAM" id="SSF57716">
    <property type="entry name" value="Glucocorticoid receptor-like (DNA-binding domain)"/>
    <property type="match status" value="1"/>
</dbReference>
<evidence type="ECO:0000256" key="8">
    <source>
        <dbReference type="ARBA" id="ARBA00023170"/>
    </source>
</evidence>
<evidence type="ECO:0000256" key="5">
    <source>
        <dbReference type="ARBA" id="ARBA00023015"/>
    </source>
</evidence>
<dbReference type="Gene3D" id="1.10.565.10">
    <property type="entry name" value="Retinoid X Receptor"/>
    <property type="match status" value="2"/>
</dbReference>